<dbReference type="GO" id="GO:0120536">
    <property type="term" value="F:heptaprenylglyceryl phosphate synthase activity"/>
    <property type="evidence" value="ECO:0007669"/>
    <property type="project" value="UniProtKB-ARBA"/>
</dbReference>
<evidence type="ECO:0000256" key="9">
    <source>
        <dbReference type="HAMAP-Rule" id="MF_00112"/>
    </source>
</evidence>
<comment type="function">
    <text evidence="9">Prenyltransferase that catalyzes the transfer of the geranylgeranyl moiety of geranylgeranyl diphosphate (GGPP) to the C3 hydroxyl of sn-glycerol-1-phosphate (G1P). This reaction is the first ether-bond-formation step in the biosynthesis of archaeal membrane lipids.</text>
</comment>
<dbReference type="NCBIfam" id="TIGR01768">
    <property type="entry name" value="GGGP-family"/>
    <property type="match status" value="1"/>
</dbReference>
<dbReference type="GO" id="GO:0046474">
    <property type="term" value="P:glycerophospholipid biosynthetic process"/>
    <property type="evidence" value="ECO:0007669"/>
    <property type="project" value="UniProtKB-UniRule"/>
</dbReference>
<feature type="binding site" evidence="9">
    <location>
        <position position="26"/>
    </location>
    <ligand>
        <name>Mg(2+)</name>
        <dbReference type="ChEBI" id="CHEBI:18420"/>
    </ligand>
</feature>
<dbReference type="EC" id="2.5.1.41" evidence="9"/>
<reference evidence="10" key="1">
    <citation type="journal article" date="2014" name="Genome Biol. Evol.">
        <title>Pangenome evidence for extensive interdomain horizontal transfer affecting lineage core and shell genes in uncultured planktonic thaumarchaeota and euryarchaeota.</title>
        <authorList>
            <person name="Deschamps P."/>
            <person name="Zivanovic Y."/>
            <person name="Moreira D."/>
            <person name="Rodriguez-Valera F."/>
            <person name="Lopez-Garcia P."/>
        </authorList>
    </citation>
    <scope>NUCLEOTIDE SEQUENCE</scope>
</reference>
<feature type="binding site" evidence="9">
    <location>
        <begin position="245"/>
        <end position="246"/>
    </location>
    <ligand>
        <name>sn-glycerol 1-phosphate</name>
        <dbReference type="ChEBI" id="CHEBI:57685"/>
    </ligand>
</feature>
<evidence type="ECO:0000256" key="7">
    <source>
        <dbReference type="ARBA" id="ARBA00023264"/>
    </source>
</evidence>
<keyword evidence="9" id="KW-0963">Cytoplasm</keyword>
<accession>A0A075I8X1</accession>
<comment type="similarity">
    <text evidence="9">Belongs to the GGGP/HepGP synthase family. Group II subfamily.</text>
</comment>
<feature type="binding site" evidence="9">
    <location>
        <begin position="192"/>
        <end position="198"/>
    </location>
    <ligand>
        <name>sn-glycerol 1-phosphate</name>
        <dbReference type="ChEBI" id="CHEBI:57685"/>
    </ligand>
</feature>
<feature type="binding site" evidence="9">
    <location>
        <position position="55"/>
    </location>
    <ligand>
        <name>Mg(2+)</name>
        <dbReference type="ChEBI" id="CHEBI:18420"/>
    </ligand>
</feature>
<name>A0A075I8X1_9EURY</name>
<dbReference type="PANTHER" id="PTHR40029">
    <property type="match status" value="1"/>
</dbReference>
<evidence type="ECO:0000256" key="5">
    <source>
        <dbReference type="ARBA" id="ARBA00023098"/>
    </source>
</evidence>
<comment type="cofactor">
    <cofactor evidence="9">
        <name>Mg(2+)</name>
        <dbReference type="ChEBI" id="CHEBI:18420"/>
    </cofactor>
</comment>
<protein>
    <recommendedName>
        <fullName evidence="9">Geranylgeranylglyceryl phosphate synthase</fullName>
        <shortName evidence="9">GGGP synthase</shortName>
        <shortName evidence="9">GGGPS</shortName>
        <ecNumber evidence="9">2.5.1.41</ecNumber>
    </recommendedName>
    <alternativeName>
        <fullName evidence="9">(S)-3-O-geranylgeranylglyceryl phosphate synthase</fullName>
    </alternativeName>
    <alternativeName>
        <fullName evidence="9">Phosphoglycerol geranylgeranyltransferase</fullName>
    </alternativeName>
</protein>
<dbReference type="Pfam" id="PF01884">
    <property type="entry name" value="PcrB"/>
    <property type="match status" value="1"/>
</dbReference>
<dbReference type="InterPro" id="IPR039074">
    <property type="entry name" value="GGGP/HepGP_synthase_I"/>
</dbReference>
<dbReference type="AlphaFoldDB" id="A0A075I8X1"/>
<keyword evidence="7 9" id="KW-1208">Phospholipid metabolism</keyword>
<dbReference type="NCBIfam" id="TIGR01769">
    <property type="entry name" value="GGGP"/>
    <property type="match status" value="1"/>
</dbReference>
<dbReference type="InterPro" id="IPR010946">
    <property type="entry name" value="GGGP_synth"/>
</dbReference>
<dbReference type="HAMAP" id="MF_00112">
    <property type="entry name" value="GGGP_HepGP_synthase"/>
    <property type="match status" value="1"/>
</dbReference>
<dbReference type="Gene3D" id="3.20.20.390">
    <property type="entry name" value="FMN-linked oxidoreductases"/>
    <property type="match status" value="1"/>
</dbReference>
<comment type="catalytic activity">
    <reaction evidence="8 9">
        <text>sn-glycerol 1-phosphate + (2E,6E,10E)-geranylgeranyl diphosphate = sn-3-O-(geranylgeranyl)glycerol 1-phosphate + diphosphate</text>
        <dbReference type="Rhea" id="RHEA:23404"/>
        <dbReference type="ChEBI" id="CHEBI:33019"/>
        <dbReference type="ChEBI" id="CHEBI:57677"/>
        <dbReference type="ChEBI" id="CHEBI:57685"/>
        <dbReference type="ChEBI" id="CHEBI:58756"/>
        <dbReference type="EC" id="2.5.1.41"/>
    </reaction>
</comment>
<evidence type="ECO:0000313" key="10">
    <source>
        <dbReference type="EMBL" id="AIF24300.1"/>
    </source>
</evidence>
<evidence type="ECO:0000256" key="2">
    <source>
        <dbReference type="ARBA" id="ARBA00022679"/>
    </source>
</evidence>
<keyword evidence="4 9" id="KW-0460">Magnesium</keyword>
<proteinExistence type="inferred from homology"/>
<organism evidence="10">
    <name type="scientific">uncultured marine group II/III euryarchaeote SAT1000_27_D07</name>
    <dbReference type="NCBI Taxonomy" id="1456571"/>
    <lineage>
        <taxon>Archaea</taxon>
        <taxon>Methanobacteriati</taxon>
        <taxon>Methanobacteriota</taxon>
        <taxon>environmental samples</taxon>
    </lineage>
</organism>
<feature type="binding site" evidence="9">
    <location>
        <begin position="223"/>
        <end position="224"/>
    </location>
    <ligand>
        <name>sn-glycerol 1-phosphate</name>
        <dbReference type="ChEBI" id="CHEBI:57685"/>
    </ligand>
</feature>
<dbReference type="PANTHER" id="PTHR40029:SF2">
    <property type="entry name" value="HEPTAPRENYLGLYCERYL PHOSPHATE SYNTHASE"/>
    <property type="match status" value="1"/>
</dbReference>
<keyword evidence="1 9" id="KW-0444">Lipid biosynthesis</keyword>
<keyword evidence="2 9" id="KW-0808">Transferase</keyword>
<sequence length="271" mass="28658">MSDADNWVLSYVCDRSAGTRHAILIDPADQTPELAAKRCVAAVSAGSRMILVGGSTGTDMGNVHDTITTIREALELITWASSQDSNLNEGEWQVPIVLFPQGAGALSPAADGITFMMLMNSTSPRFLIEEQTEGAPFIKEAGIETLPMGYVICAPGGRAGQVGQASLIEADDEQRVGAYAIAAESYGFQMFYLEAGSGASYPVGQNLIRSAREACDLTLVVGGGIRDGKTARLAAEAGADWIITGNLSEEFDDADELQRVLSQFIIQMNGG</sequence>
<dbReference type="SUPFAM" id="SSF51395">
    <property type="entry name" value="FMN-linked oxidoreductases"/>
    <property type="match status" value="1"/>
</dbReference>
<evidence type="ECO:0000256" key="3">
    <source>
        <dbReference type="ARBA" id="ARBA00022723"/>
    </source>
</evidence>
<dbReference type="EMBL" id="KF901257">
    <property type="protein sequence ID" value="AIF24300.1"/>
    <property type="molecule type" value="Genomic_DNA"/>
</dbReference>
<comment type="subcellular location">
    <subcellularLocation>
        <location evidence="9">Cytoplasm</location>
    </subcellularLocation>
</comment>
<comment type="caution">
    <text evidence="9">Lacks conserved residue(s) required for the propagation of feature annotation.</text>
</comment>
<comment type="pathway">
    <text evidence="9">Membrane lipid metabolism; glycerophospholipid metabolism.</text>
</comment>
<evidence type="ECO:0000256" key="6">
    <source>
        <dbReference type="ARBA" id="ARBA00023209"/>
    </source>
</evidence>
<dbReference type="InterPro" id="IPR008205">
    <property type="entry name" value="GGGP_HepGP_synthase"/>
</dbReference>
<dbReference type="GO" id="GO:0000287">
    <property type="term" value="F:magnesium ion binding"/>
    <property type="evidence" value="ECO:0007669"/>
    <property type="project" value="UniProtKB-UniRule"/>
</dbReference>
<dbReference type="GO" id="GO:0047294">
    <property type="term" value="F:phosphoglycerol geranylgeranyltransferase activity"/>
    <property type="evidence" value="ECO:0007669"/>
    <property type="project" value="UniProtKB-UniRule"/>
</dbReference>
<keyword evidence="3 9" id="KW-0479">Metal-binding</keyword>
<gene>
    <name evidence="10" type="primary">pcrB</name>
</gene>
<dbReference type="InterPro" id="IPR038597">
    <property type="entry name" value="GGGP/HepGP_synthase_sf"/>
</dbReference>
<dbReference type="GO" id="GO:0005737">
    <property type="term" value="C:cytoplasm"/>
    <property type="evidence" value="ECO:0007669"/>
    <property type="project" value="UniProtKB-SubCell"/>
</dbReference>
<keyword evidence="6 9" id="KW-0594">Phospholipid biosynthesis</keyword>
<evidence type="ECO:0000256" key="8">
    <source>
        <dbReference type="ARBA" id="ARBA00047288"/>
    </source>
</evidence>
<dbReference type="UniPathway" id="UPA00940"/>
<evidence type="ECO:0000256" key="1">
    <source>
        <dbReference type="ARBA" id="ARBA00022516"/>
    </source>
</evidence>
<evidence type="ECO:0000256" key="4">
    <source>
        <dbReference type="ARBA" id="ARBA00022842"/>
    </source>
</evidence>
<keyword evidence="5 9" id="KW-0443">Lipid metabolism</keyword>